<evidence type="ECO:0008006" key="4">
    <source>
        <dbReference type="Google" id="ProtNLM"/>
    </source>
</evidence>
<keyword evidence="3" id="KW-1185">Reference proteome</keyword>
<evidence type="ECO:0000313" key="2">
    <source>
        <dbReference type="EMBL" id="SDN43778.1"/>
    </source>
</evidence>
<dbReference type="PANTHER" id="PTHR30121:SF6">
    <property type="entry name" value="SLR6007 PROTEIN"/>
    <property type="match status" value="1"/>
</dbReference>
<dbReference type="Gene3D" id="1.10.8.730">
    <property type="match status" value="1"/>
</dbReference>
<dbReference type="Gene3D" id="3.40.50.300">
    <property type="entry name" value="P-loop containing nucleotide triphosphate hydrolases"/>
    <property type="match status" value="1"/>
</dbReference>
<feature type="compositionally biased region" description="Polar residues" evidence="1">
    <location>
        <begin position="637"/>
        <end position="649"/>
    </location>
</feature>
<dbReference type="AlphaFoldDB" id="A0A1H0BDS5"/>
<dbReference type="SUPFAM" id="SSF52540">
    <property type="entry name" value="P-loop containing nucleoside triphosphate hydrolases"/>
    <property type="match status" value="1"/>
</dbReference>
<dbReference type="InterPro" id="IPR027417">
    <property type="entry name" value="P-loop_NTPase"/>
</dbReference>
<dbReference type="STRING" id="996166.SAMN05192554_1389"/>
<dbReference type="InterPro" id="IPR051162">
    <property type="entry name" value="T4SS_component"/>
</dbReference>
<dbReference type="Proteomes" id="UP000199370">
    <property type="component" value="Unassembled WGS sequence"/>
</dbReference>
<dbReference type="EMBL" id="FNIA01000038">
    <property type="protein sequence ID" value="SDN43778.1"/>
    <property type="molecule type" value="Genomic_DNA"/>
</dbReference>
<evidence type="ECO:0000256" key="1">
    <source>
        <dbReference type="SAM" id="MobiDB-lite"/>
    </source>
</evidence>
<name>A0A1H0BDS5_9EURY</name>
<gene>
    <name evidence="2" type="ORF">SAMN05192554_1389</name>
</gene>
<accession>A0A1H0BDS5</accession>
<sequence>MIRILRSFFADDPECDVAEMESTAPDEGSDGLDSVAESHQSLVSADSIEELPNAVRTGDQLTRTQWIAEYPDAPTDGLFEQLYSTSETRETDITIHVDPRDTDRTLNELENKIETLEADHEYLNERHRAGARGIRKDLEDYQDLYDVLRNTPMEAFDVSMYLTTRADEPDADRVDVDGVLGAARRAPANLTPVTPRWQQLDSLVSASPIGVDRLDDSLDSTTPMLGGALGAMFPFVSGAFAEPGIEYGTYALNESPLILDRFERETGYCTMVIGKLGAGKSFSTKLQLLRRAMYDPDTVIVMLDPLEGFAGVSDALGGERVTVGGTRGFNPLEIRETPSEVLESTPDIDPWGEQIAWVLTFFKTFFTHVASNPLGERTQTMRRAVQETYEQAGITRDPATQSKESPTITDLMRVLESMLDDPAAFGYPTEGVQERVRADAEALLTDLQPSFRADGDFANLAQPTEFDLDSSVVYLDLHQEEGVRGQAETSLMMQVLFNAVYERAKGTDKRVVFVIDEAHYLLHDSTSLGFLETAVRHSRHYDLSLHFITQTGGEFALTPEAKTIASLCSMTLIHRVDEEADKLAEWFGLSEREVNWVRTAKAGNDEDGFSETLLGIDEEGWFPLRVRASPYERQVLDGTSSDGSETASETETDLGVRLRSDGGNDV</sequence>
<dbReference type="PANTHER" id="PTHR30121">
    <property type="entry name" value="UNCHARACTERIZED PROTEIN YJGR-RELATED"/>
    <property type="match status" value="1"/>
</dbReference>
<dbReference type="RefSeq" id="WP_390255067.1">
    <property type="nucleotide sequence ID" value="NZ_FNIA01000038.1"/>
</dbReference>
<proteinExistence type="predicted"/>
<reference evidence="2 3" key="1">
    <citation type="submission" date="2016-10" db="EMBL/GenBank/DDBJ databases">
        <authorList>
            <person name="de Groot N.N."/>
        </authorList>
    </citation>
    <scope>NUCLEOTIDE SEQUENCE [LARGE SCALE GENOMIC DNA]</scope>
    <source>
        <strain evidence="3">EB21,IBRC-M 10013,KCTC 4048</strain>
    </source>
</reference>
<feature type="region of interest" description="Disordered" evidence="1">
    <location>
        <begin position="635"/>
        <end position="666"/>
    </location>
</feature>
<feature type="compositionally biased region" description="Basic and acidic residues" evidence="1">
    <location>
        <begin position="654"/>
        <end position="666"/>
    </location>
</feature>
<evidence type="ECO:0000313" key="3">
    <source>
        <dbReference type="Proteomes" id="UP000199370"/>
    </source>
</evidence>
<dbReference type="CDD" id="cd01127">
    <property type="entry name" value="TrwB_TraG_TraD_VirD4"/>
    <property type="match status" value="1"/>
</dbReference>
<organism evidence="2 3">
    <name type="scientific">Haloarchaeobius iranensis</name>
    <dbReference type="NCBI Taxonomy" id="996166"/>
    <lineage>
        <taxon>Archaea</taxon>
        <taxon>Methanobacteriati</taxon>
        <taxon>Methanobacteriota</taxon>
        <taxon>Stenosarchaea group</taxon>
        <taxon>Halobacteria</taxon>
        <taxon>Halobacteriales</taxon>
        <taxon>Halorubellaceae</taxon>
        <taxon>Haloarchaeobius</taxon>
    </lineage>
</organism>
<protein>
    <recommendedName>
        <fullName evidence="4">Transfer complex protein</fullName>
    </recommendedName>
</protein>